<feature type="chain" id="PRO_5042916964" description="Serum paraoxonase/arylesterase 2" evidence="1">
    <location>
        <begin position="20"/>
        <end position="431"/>
    </location>
</feature>
<keyword evidence="3" id="KW-1185">Reference proteome</keyword>
<keyword evidence="1" id="KW-0732">Signal</keyword>
<dbReference type="PANTHER" id="PTHR11799:SF12">
    <property type="entry name" value="PARAOXONASE-RELATED"/>
    <property type="match status" value="1"/>
</dbReference>
<name>A0AAN6Q3C5_9PEZI</name>
<dbReference type="AlphaFoldDB" id="A0AAN6Q3C5"/>
<evidence type="ECO:0008006" key="4">
    <source>
        <dbReference type="Google" id="ProtNLM"/>
    </source>
</evidence>
<dbReference type="InterPro" id="IPR011042">
    <property type="entry name" value="6-blade_b-propeller_TolB-like"/>
</dbReference>
<evidence type="ECO:0000313" key="3">
    <source>
        <dbReference type="Proteomes" id="UP001305647"/>
    </source>
</evidence>
<dbReference type="Proteomes" id="UP001305647">
    <property type="component" value="Unassembled WGS sequence"/>
</dbReference>
<dbReference type="EMBL" id="MU863643">
    <property type="protein sequence ID" value="KAK4100192.1"/>
    <property type="molecule type" value="Genomic_DNA"/>
</dbReference>
<sequence>MRLLSLSLLGAVLAYLAYLLYDAAGPSVHRVVTVLGFLRRYPAGATPKGGEVIVIPDTVHCEDLHYHAPSGTLFTACEDNAETRFRWFPPLANFDDPELAGKSRGSIHVVDPNIMQSRRLTFENFDGPFVTHGIDVLSDKESTDGEAVYVFAVNHVPETQPSGVKGPDARSQLEVFHHVLGSSSIKHLRSVWHPLVKTPNDLFAESPTSFYVTNDHHYRYYGLPRTIEDLYFKAKWTEVVHVQLASLASSDPSAGVTARVALSDVHSSNGLGHGRSEREILISSATSGVLHIGQIPADASGNITISESVEIDHVADNPSYFADPYAKPGDDRSGFLEAGLSRAGGLSSTQRNPAARDAVMVTYIRPDAGRWEKRLLFEDDGSRLRSASAAVLLAIPPAEDSESSAGAGTRKAWLFVTGFLSKGMIATKVDL</sequence>
<evidence type="ECO:0000313" key="2">
    <source>
        <dbReference type="EMBL" id="KAK4100192.1"/>
    </source>
</evidence>
<organism evidence="2 3">
    <name type="scientific">Parathielavia hyrcaniae</name>
    <dbReference type="NCBI Taxonomy" id="113614"/>
    <lineage>
        <taxon>Eukaryota</taxon>
        <taxon>Fungi</taxon>
        <taxon>Dikarya</taxon>
        <taxon>Ascomycota</taxon>
        <taxon>Pezizomycotina</taxon>
        <taxon>Sordariomycetes</taxon>
        <taxon>Sordariomycetidae</taxon>
        <taxon>Sordariales</taxon>
        <taxon>Chaetomiaceae</taxon>
        <taxon>Parathielavia</taxon>
    </lineage>
</organism>
<dbReference type="InterPro" id="IPR051288">
    <property type="entry name" value="Serum_paraoxonase/arylesterase"/>
</dbReference>
<protein>
    <recommendedName>
        <fullName evidence="4">Serum paraoxonase/arylesterase 2</fullName>
    </recommendedName>
</protein>
<reference evidence="2" key="1">
    <citation type="journal article" date="2023" name="Mol. Phylogenet. Evol.">
        <title>Genome-scale phylogeny and comparative genomics of the fungal order Sordariales.</title>
        <authorList>
            <person name="Hensen N."/>
            <person name="Bonometti L."/>
            <person name="Westerberg I."/>
            <person name="Brannstrom I.O."/>
            <person name="Guillou S."/>
            <person name="Cros-Aarteil S."/>
            <person name="Calhoun S."/>
            <person name="Haridas S."/>
            <person name="Kuo A."/>
            <person name="Mondo S."/>
            <person name="Pangilinan J."/>
            <person name="Riley R."/>
            <person name="LaButti K."/>
            <person name="Andreopoulos B."/>
            <person name="Lipzen A."/>
            <person name="Chen C."/>
            <person name="Yan M."/>
            <person name="Daum C."/>
            <person name="Ng V."/>
            <person name="Clum A."/>
            <person name="Steindorff A."/>
            <person name="Ohm R.A."/>
            <person name="Martin F."/>
            <person name="Silar P."/>
            <person name="Natvig D.O."/>
            <person name="Lalanne C."/>
            <person name="Gautier V."/>
            <person name="Ament-Velasquez S.L."/>
            <person name="Kruys A."/>
            <person name="Hutchinson M.I."/>
            <person name="Powell A.J."/>
            <person name="Barry K."/>
            <person name="Miller A.N."/>
            <person name="Grigoriev I.V."/>
            <person name="Debuchy R."/>
            <person name="Gladieux P."/>
            <person name="Hiltunen Thoren M."/>
            <person name="Johannesson H."/>
        </authorList>
    </citation>
    <scope>NUCLEOTIDE SEQUENCE</scope>
    <source>
        <strain evidence="2">CBS 757.83</strain>
    </source>
</reference>
<evidence type="ECO:0000256" key="1">
    <source>
        <dbReference type="SAM" id="SignalP"/>
    </source>
</evidence>
<dbReference type="Gene3D" id="2.120.10.30">
    <property type="entry name" value="TolB, C-terminal domain"/>
    <property type="match status" value="1"/>
</dbReference>
<proteinExistence type="predicted"/>
<dbReference type="PANTHER" id="PTHR11799">
    <property type="entry name" value="PARAOXONASE"/>
    <property type="match status" value="1"/>
</dbReference>
<feature type="signal peptide" evidence="1">
    <location>
        <begin position="1"/>
        <end position="19"/>
    </location>
</feature>
<reference evidence="2" key="2">
    <citation type="submission" date="2023-05" db="EMBL/GenBank/DDBJ databases">
        <authorList>
            <consortium name="Lawrence Berkeley National Laboratory"/>
            <person name="Steindorff A."/>
            <person name="Hensen N."/>
            <person name="Bonometti L."/>
            <person name="Westerberg I."/>
            <person name="Brannstrom I.O."/>
            <person name="Guillou S."/>
            <person name="Cros-Aarteil S."/>
            <person name="Calhoun S."/>
            <person name="Haridas S."/>
            <person name="Kuo A."/>
            <person name="Mondo S."/>
            <person name="Pangilinan J."/>
            <person name="Riley R."/>
            <person name="Labutti K."/>
            <person name="Andreopoulos B."/>
            <person name="Lipzen A."/>
            <person name="Chen C."/>
            <person name="Yanf M."/>
            <person name="Daum C."/>
            <person name="Ng V."/>
            <person name="Clum A."/>
            <person name="Ohm R."/>
            <person name="Martin F."/>
            <person name="Silar P."/>
            <person name="Natvig D."/>
            <person name="Lalanne C."/>
            <person name="Gautier V."/>
            <person name="Ament-Velasquez S.L."/>
            <person name="Kruys A."/>
            <person name="Hutchinson M.I."/>
            <person name="Powell A.J."/>
            <person name="Barry K."/>
            <person name="Miller A.N."/>
            <person name="Grigoriev I.V."/>
            <person name="Debuchy R."/>
            <person name="Gladieux P."/>
            <person name="Thoren M.H."/>
            <person name="Johannesson H."/>
        </authorList>
    </citation>
    <scope>NUCLEOTIDE SEQUENCE</scope>
    <source>
        <strain evidence="2">CBS 757.83</strain>
    </source>
</reference>
<accession>A0AAN6Q3C5</accession>
<comment type="caution">
    <text evidence="2">The sequence shown here is derived from an EMBL/GenBank/DDBJ whole genome shotgun (WGS) entry which is preliminary data.</text>
</comment>
<gene>
    <name evidence="2" type="ORF">N658DRAFT_567687</name>
</gene>